<dbReference type="Proteomes" id="UP000371275">
    <property type="component" value="Segment"/>
</dbReference>
<dbReference type="GeneID" id="60331461"/>
<evidence type="ECO:0000313" key="2">
    <source>
        <dbReference type="Proteomes" id="UP000371275"/>
    </source>
</evidence>
<accession>A0A5Q2WM77</accession>
<organism evidence="1 2">
    <name type="scientific">Mycobacterium phage Minnie</name>
    <dbReference type="NCBI Taxonomy" id="2653764"/>
    <lineage>
        <taxon>Viruses</taxon>
        <taxon>Duplodnaviria</taxon>
        <taxon>Heunggongvirae</taxon>
        <taxon>Uroviricota</taxon>
        <taxon>Caudoviricetes</taxon>
        <taxon>Gracegardnervirinae</taxon>
        <taxon>Cheoctovirus</taxon>
        <taxon>Cheoctovirus minnie</taxon>
    </lineage>
</organism>
<evidence type="ECO:0000313" key="1">
    <source>
        <dbReference type="EMBL" id="QGH79612.1"/>
    </source>
</evidence>
<proteinExistence type="predicted"/>
<dbReference type="KEGG" id="vg:60331461"/>
<dbReference type="RefSeq" id="YP_009959913.1">
    <property type="nucleotide sequence ID" value="NC_051685.1"/>
</dbReference>
<reference evidence="1 2" key="1">
    <citation type="submission" date="2019-08" db="EMBL/GenBank/DDBJ databases">
        <authorList>
            <person name="Silva M.P."/>
            <person name="Gonzalez K."/>
            <person name="Koka A.K."/>
            <person name="Cabrera L."/>
            <person name="Cambron D.A."/>
            <person name="Diaz-Ariza A.M."/>
            <person name="Escobar S.L."/>
            <person name="Gali A.E."/>
            <person name="Garcia A."/>
            <person name="Gonzalez K.S."/>
            <person name="Mejia V.A."/>
            <person name="Morales N.J."/>
            <person name="Puente P.E."/>
            <person name="Ramos S.M."/>
            <person name="Rivera A.M."/>
            <person name="Ruas A.M."/>
            <person name="Ruiz E.O."/>
            <person name="Rustin G.O."/>
            <person name="Santana P.N."/>
            <person name="Alonso A."/>
            <person name="Arias E."/>
            <person name="Boaretto D."/>
            <person name="Casey G.B."/>
            <person name="Fernandez S.D."/>
            <person name="Flores B.C."/>
            <person name="Gonzalez C.A."/>
            <person name="Hernandez L.A."/>
            <person name="Lormand T.I."/>
            <person name="Oro J.D."/>
            <person name="Pineiro L."/>
            <person name="Quintana A.E."/>
            <person name="Solorzano G.E."/>
            <person name="Waikel P.A."/>
            <person name="Dougan K.E."/>
            <person name="Rodriguez-Lanetty M."/>
            <person name="Delesalle V.A."/>
            <person name="Garlena R.A."/>
            <person name="Russell D.A."/>
            <person name="Pope W.H."/>
            <person name="Jacobs-Sera D."/>
            <person name="Hatfull G.F."/>
        </authorList>
    </citation>
    <scope>NUCLEOTIDE SEQUENCE [LARGE SCALE GENOMIC DNA]</scope>
</reference>
<protein>
    <submittedName>
        <fullName evidence="1">Uncharacterized protein</fullName>
    </submittedName>
</protein>
<keyword evidence="2" id="KW-1185">Reference proteome</keyword>
<dbReference type="EMBL" id="MN369755">
    <property type="protein sequence ID" value="QGH79612.1"/>
    <property type="molecule type" value="Genomic_DNA"/>
</dbReference>
<name>A0A5Q2WM77_9CAUD</name>
<gene>
    <name evidence="1" type="primary">40</name>
    <name evidence="1" type="ORF">SEA_MINNIE_40</name>
</gene>
<sequence>MGKNDWTTWRNLIEAELSEYPGETLVHVTPDESVLDVTFYAGYGSPEGPGFTAWTQNRVLFSVCYDGAEWVGSAPRNPCEEIAGPVGGF</sequence>